<sequence length="445" mass="48164">MRLSKFTKASVYTMVAAALTVGVLAGGEARAEDGQYVPGMVYRTGPYAPGGIPWADGYADYFTLLNERDGGIGGVKILYDECDSAYNNDKGVECYEKMKGQGPTGASAFQPLSTGISYAILDRVRADKIPLITSGLGRADASVGSVFPYVFTLPVTYWAGADAIVQYIGQQEKGALKGKKIALVYHDSAYGKEPIKTLEALAAKEGFELSLFPVPHPGLEQKATWLKIGRQLRPDYVIMWGWGVMNATALKEAAAVGFPMDHFIGVWWSGSEVDMNAAGAVAKGFKAAQFILPGNSFGVYKDLKTKVFDAGKAKGEAAEHGTVIYNRGLGAALLTAEGIKVAQDKFGKKPLTGEQIQWGVEHINLSPERLEQIGFSGMINPVKLSCNDHEGGGSVIITQWDGKEWQPASDWIMPRREGFLRPMYEESAMAYAKEKGITPRDCSKE</sequence>
<proteinExistence type="inferred from homology"/>
<dbReference type="CDD" id="cd06334">
    <property type="entry name" value="PBP1_ABC_ligand_binding-like"/>
    <property type="match status" value="1"/>
</dbReference>
<dbReference type="Gene3D" id="3.40.50.2300">
    <property type="match status" value="2"/>
</dbReference>
<feature type="signal peptide" evidence="3">
    <location>
        <begin position="1"/>
        <end position="25"/>
    </location>
</feature>
<dbReference type="AlphaFoldDB" id="A0A1N7MQQ8"/>
<dbReference type="PANTHER" id="PTHR47235">
    <property type="entry name" value="BLR6548 PROTEIN"/>
    <property type="match status" value="1"/>
</dbReference>
<dbReference type="EMBL" id="FTOA01000004">
    <property type="protein sequence ID" value="SIS88358.1"/>
    <property type="molecule type" value="Genomic_DNA"/>
</dbReference>
<reference evidence="5 6" key="1">
    <citation type="submission" date="2017-01" db="EMBL/GenBank/DDBJ databases">
        <authorList>
            <person name="Mah S.A."/>
            <person name="Swanson W.J."/>
            <person name="Moy G.W."/>
            <person name="Vacquier V.D."/>
        </authorList>
    </citation>
    <scope>NUCLEOTIDE SEQUENCE [LARGE SCALE GENOMIC DNA]</scope>
    <source>
        <strain evidence="5 6">DSM 11589</strain>
    </source>
</reference>
<dbReference type="InterPro" id="IPR028082">
    <property type="entry name" value="Peripla_BP_I"/>
</dbReference>
<dbReference type="InterPro" id="IPR028081">
    <property type="entry name" value="Leu-bd"/>
</dbReference>
<organism evidence="5 6">
    <name type="scientific">Insolitispirillum peregrinum</name>
    <dbReference type="NCBI Taxonomy" id="80876"/>
    <lineage>
        <taxon>Bacteria</taxon>
        <taxon>Pseudomonadati</taxon>
        <taxon>Pseudomonadota</taxon>
        <taxon>Alphaproteobacteria</taxon>
        <taxon>Rhodospirillales</taxon>
        <taxon>Novispirillaceae</taxon>
        <taxon>Insolitispirillum</taxon>
    </lineage>
</organism>
<evidence type="ECO:0000256" key="2">
    <source>
        <dbReference type="ARBA" id="ARBA00022729"/>
    </source>
</evidence>
<evidence type="ECO:0000256" key="3">
    <source>
        <dbReference type="SAM" id="SignalP"/>
    </source>
</evidence>
<keyword evidence="2 3" id="KW-0732">Signal</keyword>
<comment type="similarity">
    <text evidence="1">Belongs to the leucine-binding protein family.</text>
</comment>
<protein>
    <submittedName>
        <fullName evidence="5">Amino acid/amide ABC transporter substrate-binding protein, HAAT family</fullName>
    </submittedName>
</protein>
<accession>A0A1N7MQQ8</accession>
<keyword evidence="6" id="KW-1185">Reference proteome</keyword>
<dbReference type="STRING" id="80876.SAMN05421779_104280"/>
<evidence type="ECO:0000256" key="1">
    <source>
        <dbReference type="ARBA" id="ARBA00010062"/>
    </source>
</evidence>
<feature type="domain" description="Leucine-binding protein" evidence="4">
    <location>
        <begin position="40"/>
        <end position="402"/>
    </location>
</feature>
<evidence type="ECO:0000313" key="5">
    <source>
        <dbReference type="EMBL" id="SIS88358.1"/>
    </source>
</evidence>
<feature type="chain" id="PRO_5013020945" evidence="3">
    <location>
        <begin position="26"/>
        <end position="445"/>
    </location>
</feature>
<dbReference type="PANTHER" id="PTHR47235:SF1">
    <property type="entry name" value="BLR6548 PROTEIN"/>
    <property type="match status" value="1"/>
</dbReference>
<dbReference type="Proteomes" id="UP000185678">
    <property type="component" value="Unassembled WGS sequence"/>
</dbReference>
<name>A0A1N7MQQ8_9PROT</name>
<dbReference type="RefSeq" id="WP_076400714.1">
    <property type="nucleotide sequence ID" value="NZ_FTOA01000004.1"/>
</dbReference>
<evidence type="ECO:0000313" key="6">
    <source>
        <dbReference type="Proteomes" id="UP000185678"/>
    </source>
</evidence>
<evidence type="ECO:0000259" key="4">
    <source>
        <dbReference type="Pfam" id="PF13458"/>
    </source>
</evidence>
<gene>
    <name evidence="5" type="ORF">SAMN05421779_104280</name>
</gene>
<dbReference type="Pfam" id="PF13458">
    <property type="entry name" value="Peripla_BP_6"/>
    <property type="match status" value="1"/>
</dbReference>
<dbReference type="SUPFAM" id="SSF53822">
    <property type="entry name" value="Periplasmic binding protein-like I"/>
    <property type="match status" value="1"/>
</dbReference>